<keyword evidence="3 8" id="KW-0349">Heme</keyword>
<gene>
    <name evidence="9" type="ORF">E2F43_01095</name>
</gene>
<name>A0A4R5LU61_9GAMM</name>
<evidence type="ECO:0000313" key="10">
    <source>
        <dbReference type="Proteomes" id="UP000295554"/>
    </source>
</evidence>
<dbReference type="PANTHER" id="PTHR46696">
    <property type="entry name" value="P450, PUTATIVE (EUROFUNG)-RELATED"/>
    <property type="match status" value="1"/>
</dbReference>
<keyword evidence="4 8" id="KW-0479">Metal-binding</keyword>
<dbReference type="EMBL" id="SMSE01000001">
    <property type="protein sequence ID" value="TDG14871.1"/>
    <property type="molecule type" value="Genomic_DNA"/>
</dbReference>
<dbReference type="InterPro" id="IPR036396">
    <property type="entry name" value="Cyt_P450_sf"/>
</dbReference>
<dbReference type="FunFam" id="1.10.630.10:FF:000018">
    <property type="entry name" value="Cytochrome P450 monooxygenase"/>
    <property type="match status" value="1"/>
</dbReference>
<organism evidence="9 10">
    <name type="scientific">Seongchinamella unica</name>
    <dbReference type="NCBI Taxonomy" id="2547392"/>
    <lineage>
        <taxon>Bacteria</taxon>
        <taxon>Pseudomonadati</taxon>
        <taxon>Pseudomonadota</taxon>
        <taxon>Gammaproteobacteria</taxon>
        <taxon>Cellvibrionales</taxon>
        <taxon>Halieaceae</taxon>
        <taxon>Seongchinamella</taxon>
    </lineage>
</organism>
<keyword evidence="10" id="KW-1185">Reference proteome</keyword>
<dbReference type="PROSITE" id="PS00086">
    <property type="entry name" value="CYTOCHROME_P450"/>
    <property type="match status" value="1"/>
</dbReference>
<proteinExistence type="inferred from homology"/>
<evidence type="ECO:0000313" key="9">
    <source>
        <dbReference type="EMBL" id="TDG14871.1"/>
    </source>
</evidence>
<dbReference type="Proteomes" id="UP000295554">
    <property type="component" value="Unassembled WGS sequence"/>
</dbReference>
<sequence>MRWRPDRLSRSLQDYNFFSEEVLECPFDFYRLAREEAPVYLLPGSNIYLVTRHADIRAMLKDTETFSSNFAHLLSGAGETEEVRALYEGTVEPADTLLTLDPPRHRVYRSLVNKVFSARRVQQMHDYIEQIVDELIDGFIDDGECEFIAAFASPLPLMVIADQLGIDRELLPRFKVWSDSLAARLGGMVSPEQAKDIALAVREFQQYILGVIDARRREPRDDMISDLATAEIDDGRSLSDAELISIVQQFLVAGNETTTSSLAGGMLSLIRNPQQMCLLREGPLHMANAVEEILRMETPSAGLWRAVTRDVEFNGTLIPAGAMVMLRYAAANRDERVFDDAERFDICRHNADDHIAFGQGTHFCPGAMLARKEMIVGLGKLLERLDNIQLAEGKNDLSHWPNMVLRGLKSLHITFDKRPRRATRTLENEAS</sequence>
<dbReference type="PANTHER" id="PTHR46696:SF1">
    <property type="entry name" value="CYTOCHROME P450 YJIB-RELATED"/>
    <property type="match status" value="1"/>
</dbReference>
<reference evidence="9 10" key="1">
    <citation type="submission" date="2019-03" db="EMBL/GenBank/DDBJ databases">
        <title>Seongchinamella monodicae gen. nov., sp. nov., a novel member of the Gammaproteobacteria isolated from a tidal mudflat of beach.</title>
        <authorList>
            <person name="Yang H.G."/>
            <person name="Kang J.W."/>
            <person name="Lee S.D."/>
        </authorList>
    </citation>
    <scope>NUCLEOTIDE SEQUENCE [LARGE SCALE GENOMIC DNA]</scope>
    <source>
        <strain evidence="9 10">GH4-78</strain>
    </source>
</reference>
<keyword evidence="7 8" id="KW-0503">Monooxygenase</keyword>
<comment type="cofactor">
    <cofactor evidence="1">
        <name>heme</name>
        <dbReference type="ChEBI" id="CHEBI:30413"/>
    </cofactor>
</comment>
<evidence type="ECO:0000256" key="1">
    <source>
        <dbReference type="ARBA" id="ARBA00001971"/>
    </source>
</evidence>
<evidence type="ECO:0000256" key="2">
    <source>
        <dbReference type="ARBA" id="ARBA00010617"/>
    </source>
</evidence>
<dbReference type="GO" id="GO:0020037">
    <property type="term" value="F:heme binding"/>
    <property type="evidence" value="ECO:0007669"/>
    <property type="project" value="InterPro"/>
</dbReference>
<evidence type="ECO:0000256" key="8">
    <source>
        <dbReference type="RuleBase" id="RU000461"/>
    </source>
</evidence>
<evidence type="ECO:0000256" key="6">
    <source>
        <dbReference type="ARBA" id="ARBA00023004"/>
    </source>
</evidence>
<dbReference type="PRINTS" id="PR00359">
    <property type="entry name" value="BP450"/>
</dbReference>
<dbReference type="PRINTS" id="PR00385">
    <property type="entry name" value="P450"/>
</dbReference>
<evidence type="ECO:0000256" key="4">
    <source>
        <dbReference type="ARBA" id="ARBA00022723"/>
    </source>
</evidence>
<keyword evidence="6 8" id="KW-0408">Iron</keyword>
<dbReference type="Gene3D" id="1.10.630.10">
    <property type="entry name" value="Cytochrome P450"/>
    <property type="match status" value="1"/>
</dbReference>
<dbReference type="InterPro" id="IPR002397">
    <property type="entry name" value="Cyt_P450_B"/>
</dbReference>
<dbReference type="GO" id="GO:0016705">
    <property type="term" value="F:oxidoreductase activity, acting on paired donors, with incorporation or reduction of molecular oxygen"/>
    <property type="evidence" value="ECO:0007669"/>
    <property type="project" value="InterPro"/>
</dbReference>
<evidence type="ECO:0000256" key="3">
    <source>
        <dbReference type="ARBA" id="ARBA00022617"/>
    </source>
</evidence>
<dbReference type="InterPro" id="IPR001128">
    <property type="entry name" value="Cyt_P450"/>
</dbReference>
<comment type="similarity">
    <text evidence="2 8">Belongs to the cytochrome P450 family.</text>
</comment>
<dbReference type="OrthoDB" id="7052847at2"/>
<comment type="caution">
    <text evidence="9">The sequence shown here is derived from an EMBL/GenBank/DDBJ whole genome shotgun (WGS) entry which is preliminary data.</text>
</comment>
<evidence type="ECO:0000256" key="7">
    <source>
        <dbReference type="ARBA" id="ARBA00023033"/>
    </source>
</evidence>
<dbReference type="SUPFAM" id="SSF48264">
    <property type="entry name" value="Cytochrome P450"/>
    <property type="match status" value="1"/>
</dbReference>
<accession>A0A4R5LU61</accession>
<dbReference type="InterPro" id="IPR017972">
    <property type="entry name" value="Cyt_P450_CS"/>
</dbReference>
<dbReference type="GO" id="GO:0005506">
    <property type="term" value="F:iron ion binding"/>
    <property type="evidence" value="ECO:0007669"/>
    <property type="project" value="InterPro"/>
</dbReference>
<dbReference type="AlphaFoldDB" id="A0A4R5LU61"/>
<dbReference type="GO" id="GO:0004497">
    <property type="term" value="F:monooxygenase activity"/>
    <property type="evidence" value="ECO:0007669"/>
    <property type="project" value="UniProtKB-KW"/>
</dbReference>
<keyword evidence="5 8" id="KW-0560">Oxidoreductase</keyword>
<dbReference type="Pfam" id="PF00067">
    <property type="entry name" value="p450"/>
    <property type="match status" value="2"/>
</dbReference>
<evidence type="ECO:0000256" key="5">
    <source>
        <dbReference type="ARBA" id="ARBA00023002"/>
    </source>
</evidence>
<protein>
    <submittedName>
        <fullName evidence="9">Cytochrome P450</fullName>
    </submittedName>
</protein>